<evidence type="ECO:0000313" key="2">
    <source>
        <dbReference type="Proteomes" id="UP000005413"/>
    </source>
</evidence>
<gene>
    <name evidence="1" type="ORF">SS7213T_03180</name>
</gene>
<name>G5JGR3_9STAP</name>
<protein>
    <submittedName>
        <fullName evidence="1">Uncharacterized protein</fullName>
    </submittedName>
</protein>
<proteinExistence type="predicted"/>
<evidence type="ECO:0000313" key="1">
    <source>
        <dbReference type="EMBL" id="EHJ08623.1"/>
    </source>
</evidence>
<keyword evidence="2" id="KW-1185">Reference proteome</keyword>
<sequence length="22" mass="2477">LIILTAVDHVYINYGTELTSKL</sequence>
<comment type="caution">
    <text evidence="1">The sequence shown here is derived from an EMBL/GenBank/DDBJ whole genome shotgun (WGS) entry which is preliminary data.</text>
</comment>
<feature type="non-terminal residue" evidence="1">
    <location>
        <position position="1"/>
    </location>
</feature>
<dbReference type="AlphaFoldDB" id="G5JGR3"/>
<organism evidence="1 2">
    <name type="scientific">Staphylococcus simiae CCM 7213 = CCUG 51256</name>
    <dbReference type="NCBI Taxonomy" id="911238"/>
    <lineage>
        <taxon>Bacteria</taxon>
        <taxon>Bacillati</taxon>
        <taxon>Bacillota</taxon>
        <taxon>Bacilli</taxon>
        <taxon>Bacillales</taxon>
        <taxon>Staphylococcaceae</taxon>
        <taxon>Staphylococcus</taxon>
    </lineage>
</organism>
<dbReference type="EMBL" id="AEUN01000194">
    <property type="protein sequence ID" value="EHJ08623.1"/>
    <property type="molecule type" value="Genomic_DNA"/>
</dbReference>
<accession>G5JGR3</accession>
<dbReference type="Proteomes" id="UP000005413">
    <property type="component" value="Unassembled WGS sequence"/>
</dbReference>
<reference evidence="1 2" key="1">
    <citation type="journal article" date="2012" name="BMC Genomics">
        <title>Comparative genomic analysis of the genus Staphylococcus including Staphylococcus aureus and its newly described sister species Staphylococcus simiae.</title>
        <authorList>
            <person name="Suzuki H."/>
            <person name="Lefebure T."/>
            <person name="Pavinski Bitar P."/>
            <person name="Stanhope M.J."/>
        </authorList>
    </citation>
    <scope>NUCLEOTIDE SEQUENCE [LARGE SCALE GENOMIC DNA]</scope>
    <source>
        <strain evidence="1 2">CCM 7213</strain>
    </source>
</reference>